<feature type="region of interest" description="Disordered" evidence="4">
    <location>
        <begin position="1"/>
        <end position="40"/>
    </location>
</feature>
<dbReference type="PROSITE" id="PS50082">
    <property type="entry name" value="WD_REPEATS_2"/>
    <property type="match status" value="1"/>
</dbReference>
<dbReference type="InterPro" id="IPR011044">
    <property type="entry name" value="Quino_amine_DH_bsu"/>
</dbReference>
<dbReference type="STRING" id="1963.AQJ27_35845"/>
<sequence>MSDAAGLRGHAQEPSGVSLRATGSRDRPGAAGEIPTTPQASAACNTVGRMGDEATLRLTAVLGTEAAEVLRAAASSRNREVDLAEPRWTAAGYTGARLAAVVERSRPPAPQRPRKYVVKVCPADGRRREGARHHAALEMSPADFAARHLVSMEGDPIGLPGGGELLLQNIAGASLARCRPMSEFAPADRALTAAAVARALTRDWTEETAWHLDELTVSGFLRDGLDATSAAAGTDLADALGVDATLLDPGACWIETAEDGPHRPLVNPLALLDGSVVGRDDRVQFIAGLTHRDLHEDNVLVPRVDGRVEHESFRLVDLSTFDEAAPLSADLAMLTVSSVVRLLSARTPAQNEALLHYLVDRTATAAGAPPSDATALVDAVRYAARPAFLQAEFEENWSEQLLLSLVATALLHLSFENVDAEARWWLLRLAAHAGTAFLESRGVRAPEVRRLIDRVAVTAAPRTRTSASRPPEGAAEPLRVEDGFNRSLLVVVSGDDQDEESGAVRETVTTAVRSFRAIGYESAGDVVVPLTGPQIPRDLIAQRLARTGPQDAVTVYVTGVVERLEATAGRPRQLVLHTPRSRPGHERGTLPLTSLLEGLRERPPGEGAGSLLLVLDVRGADPDDVTREATAMMSDLGAGEGSSGGLHLVVAVRSAGEPGAGFATAWAHALTVGDDTPRDQPYLALDEFADRLRAAAPPGYAIRVASPSPAGPNRCLPNLRHHLAGVDPGEMSSWWEPTARASTGVGESAWFFSGRRKLNKRVTEWLADPAEPVLVLTGAPGSGKSTVMARTVVATVPDLRERLRGHPGAFRHAETAPEDFRFALTMRLTKLTVEEVKARLEQVTESSGTGALPPVIALDGLDEAYDPHRIVAELLRPLVQQARSGGPRLLIATRSRPVGHDPTDVLAPRGDLIGPLVGDGGTVVDVGEAPWLETGDIAEYCERLLSVEVNDRGNPNIYAAGPRARRVLARSIETQARHSFLLAAHVARRHTLDSAPADAQSPAWRRQFPQRIGDAMRQEIEAFYGVEEADRQLALLRPLAFAEGIGLTRETAGATDLWALLATRLDPDGRTFADADVTALLEQRVATHLVMEVDAGGPSAYRFHHEALAESFLTGRGDRTAAHRAITGALLDTLVADGMREWQRASAYLRRALPEHARQGGELTSLADDPGLLTHCDPDRLHEALVSSGTQRLVSLSRLLRPYLHRLRTASPSGRGFLLSVAATVMNRHGLSDALAAAAGMPVSVTHVRVRHEALRQSVAEGAPVSALACADSRDGDPLLFIAGGRFLDVRDPDSGALVETILTGAAEVWAMTAYLDDDGFPVVATAGRDGGVRVWDATTRALRAEHPVDFRRGLVHGVGGNGEAFLAGWTDEHVGIWRPGRTDEVLVLPVEWEPGRQPITTATVVRDRDGTDVLAVAAGGRVTVWEPDTGRLRHTIDLDAAFNIQLAALQPDRADGVLLITTGLHSKEALLWRSSTGTRPWPFPEVPVCTASWEGEDGSGIALGYVSGAVDLWNGDEHTPPRRLQDAGMSVHAVHIGPAGVPRPAIVAVDTVGRIRVWEWGPGRDSTTLVGSTAHALAMGALRQGGRYVAVGHNSGADLWRLDEVSQDPEAYDLHDADAHLIAVDGVSPDFATLGDDGRIHLWSARSGRSVGALPIPTGHPFAVVGWSGPDGGRIAVTSATLLQVFALEPGTGVLLERELTAPGRLAVLERPGRVLLAVADRRQVRVMDPASGDMHDLDVPAATPSGRPLSEAARNVISLAWVSTPGSDPVLVAGTQGGLLVRWSWSDDGPARALPPLAEKLGMVTVVMPVPGGDGMRVLAGDTHGGLVVYDAFDGSLVHDLTRDDARVIGATVVAASPPVVVTGHSADDACGLKVWNPETGGQSGAVVHRSRAHDAFVGPPRAGRTADGRPFVVYAVEDGVELLRLDRSSHDTAPVRLLLPFTVNDVTVQGDMVYLAGGGGYLMFTVSCPAAEADLPVPSRGDDES</sequence>
<feature type="repeat" description="WD" evidence="3">
    <location>
        <begin position="1324"/>
        <end position="1346"/>
    </location>
</feature>
<dbReference type="InterPro" id="IPR015943">
    <property type="entry name" value="WD40/YVTN_repeat-like_dom_sf"/>
</dbReference>
<dbReference type="PANTHER" id="PTHR19857">
    <property type="entry name" value="MITOCHONDRIAL DIVISION PROTEIN 1-RELATED"/>
    <property type="match status" value="1"/>
</dbReference>
<evidence type="ECO:0000256" key="2">
    <source>
        <dbReference type="ARBA" id="ARBA00022737"/>
    </source>
</evidence>
<dbReference type="SUPFAM" id="SSF50998">
    <property type="entry name" value="Quinoprotein alcohol dehydrogenase-like"/>
    <property type="match status" value="1"/>
</dbReference>
<comment type="caution">
    <text evidence="5">The sequence shown here is derived from an EMBL/GenBank/DDBJ whole genome shotgun (WGS) entry which is preliminary data.</text>
</comment>
<gene>
    <name evidence="5" type="ORF">SO3561_08167</name>
</gene>
<reference evidence="6" key="1">
    <citation type="submission" date="2017-05" db="EMBL/GenBank/DDBJ databases">
        <title>Streptomyces olivochromogenes NBRC 3561 whole genome shotgun sequence.</title>
        <authorList>
            <person name="Dohra H."/>
            <person name="Kodani S."/>
        </authorList>
    </citation>
    <scope>NUCLEOTIDE SEQUENCE [LARGE SCALE GENOMIC DNA]</scope>
    <source>
        <strain evidence="6">NBRC 3561</strain>
    </source>
</reference>
<dbReference type="SUPFAM" id="SSF50969">
    <property type="entry name" value="YVTN repeat-like/Quinoprotein amine dehydrogenase"/>
    <property type="match status" value="1"/>
</dbReference>
<organism evidence="5 6">
    <name type="scientific">Streptomyces olivochromogenes</name>
    <dbReference type="NCBI Taxonomy" id="1963"/>
    <lineage>
        <taxon>Bacteria</taxon>
        <taxon>Bacillati</taxon>
        <taxon>Actinomycetota</taxon>
        <taxon>Actinomycetes</taxon>
        <taxon>Kitasatosporales</taxon>
        <taxon>Streptomycetaceae</taxon>
        <taxon>Streptomyces</taxon>
    </lineage>
</organism>
<dbReference type="InterPro" id="IPR001680">
    <property type="entry name" value="WD40_rpt"/>
</dbReference>
<dbReference type="Gene3D" id="2.130.10.10">
    <property type="entry name" value="YVTN repeat-like/Quinoprotein amine dehydrogenase"/>
    <property type="match status" value="3"/>
</dbReference>
<accession>A0A250VR91</accession>
<protein>
    <submittedName>
        <fullName evidence="5">Uncharacterized protein</fullName>
    </submittedName>
</protein>
<evidence type="ECO:0000313" key="6">
    <source>
        <dbReference type="Proteomes" id="UP000217446"/>
    </source>
</evidence>
<proteinExistence type="predicted"/>
<name>A0A250VR91_STROL</name>
<evidence type="ECO:0000256" key="1">
    <source>
        <dbReference type="ARBA" id="ARBA00022574"/>
    </source>
</evidence>
<evidence type="ECO:0000256" key="4">
    <source>
        <dbReference type="SAM" id="MobiDB-lite"/>
    </source>
</evidence>
<dbReference type="SUPFAM" id="SSF52540">
    <property type="entry name" value="P-loop containing nucleoside triphosphate hydrolases"/>
    <property type="match status" value="1"/>
</dbReference>
<evidence type="ECO:0000313" key="5">
    <source>
        <dbReference type="EMBL" id="GAX56599.1"/>
    </source>
</evidence>
<evidence type="ECO:0000256" key="3">
    <source>
        <dbReference type="PROSITE-ProRule" id="PRU00221"/>
    </source>
</evidence>
<dbReference type="InterPro" id="IPR051179">
    <property type="entry name" value="WD_repeat_multifunction"/>
</dbReference>
<keyword evidence="2" id="KW-0677">Repeat</keyword>
<dbReference type="Proteomes" id="UP000217446">
    <property type="component" value="Unassembled WGS sequence"/>
</dbReference>
<dbReference type="InterPro" id="IPR011047">
    <property type="entry name" value="Quinoprotein_ADH-like_sf"/>
</dbReference>
<dbReference type="InterPro" id="IPR027417">
    <property type="entry name" value="P-loop_NTPase"/>
</dbReference>
<keyword evidence="1 3" id="KW-0853">WD repeat</keyword>
<keyword evidence="6" id="KW-1185">Reference proteome</keyword>
<dbReference type="EMBL" id="BDQI01000027">
    <property type="protein sequence ID" value="GAX56599.1"/>
    <property type="molecule type" value="Genomic_DNA"/>
</dbReference>
<dbReference type="SUPFAM" id="SSF82171">
    <property type="entry name" value="DPP6 N-terminal domain-like"/>
    <property type="match status" value="1"/>
</dbReference>